<sequence length="102" mass="11551">MPIQQLLNDRTDTIVTIQAENKLQSANGSRYITPSSQAREIRRSSELFTIRSSVIGLAGPPRWNSLSKSSGRDLLSLGRFDRRESTRSELHQVSFYPFPNTL</sequence>
<gene>
    <name evidence="1" type="ORF">CEXT_69531</name>
</gene>
<comment type="caution">
    <text evidence="1">The sequence shown here is derived from an EMBL/GenBank/DDBJ whole genome shotgun (WGS) entry which is preliminary data.</text>
</comment>
<keyword evidence="2" id="KW-1185">Reference proteome</keyword>
<accession>A0AAV4TEF3</accession>
<name>A0AAV4TEF3_CAEEX</name>
<dbReference type="Proteomes" id="UP001054945">
    <property type="component" value="Unassembled WGS sequence"/>
</dbReference>
<proteinExistence type="predicted"/>
<protein>
    <submittedName>
        <fullName evidence="1">Uncharacterized protein</fullName>
    </submittedName>
</protein>
<evidence type="ECO:0000313" key="1">
    <source>
        <dbReference type="EMBL" id="GIY43836.1"/>
    </source>
</evidence>
<organism evidence="1 2">
    <name type="scientific">Caerostris extrusa</name>
    <name type="common">Bark spider</name>
    <name type="synonym">Caerostris bankana</name>
    <dbReference type="NCBI Taxonomy" id="172846"/>
    <lineage>
        <taxon>Eukaryota</taxon>
        <taxon>Metazoa</taxon>
        <taxon>Ecdysozoa</taxon>
        <taxon>Arthropoda</taxon>
        <taxon>Chelicerata</taxon>
        <taxon>Arachnida</taxon>
        <taxon>Araneae</taxon>
        <taxon>Araneomorphae</taxon>
        <taxon>Entelegynae</taxon>
        <taxon>Araneoidea</taxon>
        <taxon>Araneidae</taxon>
        <taxon>Caerostris</taxon>
    </lineage>
</organism>
<dbReference type="AlphaFoldDB" id="A0AAV4TEF3"/>
<dbReference type="EMBL" id="BPLR01011043">
    <property type="protein sequence ID" value="GIY43836.1"/>
    <property type="molecule type" value="Genomic_DNA"/>
</dbReference>
<evidence type="ECO:0000313" key="2">
    <source>
        <dbReference type="Proteomes" id="UP001054945"/>
    </source>
</evidence>
<reference evidence="1 2" key="1">
    <citation type="submission" date="2021-06" db="EMBL/GenBank/DDBJ databases">
        <title>Caerostris extrusa draft genome.</title>
        <authorList>
            <person name="Kono N."/>
            <person name="Arakawa K."/>
        </authorList>
    </citation>
    <scope>NUCLEOTIDE SEQUENCE [LARGE SCALE GENOMIC DNA]</scope>
</reference>